<comment type="caution">
    <text evidence="9">The sequence shown here is derived from an EMBL/GenBank/DDBJ whole genome shotgun (WGS) entry which is preliminary data.</text>
</comment>
<evidence type="ECO:0000256" key="5">
    <source>
        <dbReference type="ARBA" id="ARBA00054605"/>
    </source>
</evidence>
<keyword evidence="4" id="KW-0067">ATP-binding</keyword>
<dbReference type="GO" id="GO:0016874">
    <property type="term" value="F:ligase activity"/>
    <property type="evidence" value="ECO:0007669"/>
    <property type="project" value="UniProtKB-KW"/>
</dbReference>
<dbReference type="Pfam" id="PF13193">
    <property type="entry name" value="AMP-binding_C"/>
    <property type="match status" value="1"/>
</dbReference>
<dbReference type="InterPro" id="IPR045851">
    <property type="entry name" value="AMP-bd_C_sf"/>
</dbReference>
<dbReference type="RefSeq" id="WP_024734026.1">
    <property type="nucleotide sequence ID" value="NZ_BAABYU010000001.1"/>
</dbReference>
<accession>A0A3E3JZI8</accession>
<dbReference type="InterPro" id="IPR020845">
    <property type="entry name" value="AMP-binding_CS"/>
</dbReference>
<dbReference type="NCBIfam" id="TIGR01733">
    <property type="entry name" value="AA-adenyl-dom"/>
    <property type="match status" value="1"/>
</dbReference>
<dbReference type="PROSITE" id="PS00455">
    <property type="entry name" value="AMP_BINDING"/>
    <property type="match status" value="1"/>
</dbReference>
<dbReference type="Proteomes" id="UP000261080">
    <property type="component" value="Unassembled WGS sequence"/>
</dbReference>
<dbReference type="Gene3D" id="3.40.50.12780">
    <property type="entry name" value="N-terminal domain of ligase-like"/>
    <property type="match status" value="1"/>
</dbReference>
<evidence type="ECO:0000256" key="2">
    <source>
        <dbReference type="ARBA" id="ARBA00022598"/>
    </source>
</evidence>
<dbReference type="SUPFAM" id="SSF56801">
    <property type="entry name" value="Acetyl-CoA synthetase-like"/>
    <property type="match status" value="1"/>
</dbReference>
<evidence type="ECO:0000259" key="7">
    <source>
        <dbReference type="Pfam" id="PF00501"/>
    </source>
</evidence>
<organism evidence="9 10">
    <name type="scientific">Sellimonas intestinalis</name>
    <dbReference type="NCBI Taxonomy" id="1653434"/>
    <lineage>
        <taxon>Bacteria</taxon>
        <taxon>Bacillati</taxon>
        <taxon>Bacillota</taxon>
        <taxon>Clostridia</taxon>
        <taxon>Lachnospirales</taxon>
        <taxon>Lachnospiraceae</taxon>
        <taxon>Sellimonas</taxon>
    </lineage>
</organism>
<keyword evidence="2" id="KW-0436">Ligase</keyword>
<evidence type="ECO:0000256" key="3">
    <source>
        <dbReference type="ARBA" id="ARBA00022741"/>
    </source>
</evidence>
<dbReference type="Pfam" id="PF00501">
    <property type="entry name" value="AMP-binding"/>
    <property type="match status" value="1"/>
</dbReference>
<name>A0A3E3JZI8_9FIRM</name>
<evidence type="ECO:0000313" key="9">
    <source>
        <dbReference type="EMBL" id="RGE85436.1"/>
    </source>
</evidence>
<comment type="similarity">
    <text evidence="6">Belongs to the ATP-dependent AMP-binding enzyme family. DltA subfamily.</text>
</comment>
<evidence type="ECO:0000256" key="4">
    <source>
        <dbReference type="ARBA" id="ARBA00022840"/>
    </source>
</evidence>
<dbReference type="OrthoDB" id="9778383at2"/>
<dbReference type="InterPro" id="IPR025110">
    <property type="entry name" value="AMP-bd_C"/>
</dbReference>
<dbReference type="GeneID" id="97194433"/>
<dbReference type="GO" id="GO:0005524">
    <property type="term" value="F:ATP binding"/>
    <property type="evidence" value="ECO:0007669"/>
    <property type="project" value="UniProtKB-KW"/>
</dbReference>
<proteinExistence type="inferred from homology"/>
<dbReference type="AlphaFoldDB" id="A0A3E3JZI8"/>
<sequence>MNILYEISQTAARFPDRTVMICKEGRLNYGDLARCTDLLAAAIQRLCKENRTPIPVYGHKSPLMLICFLACVKSGRGYCPIDVSVPWSRTMQIIKNIQPPFVLACEDPEETESADASVSFIKKDDILNLIEETDPAETEALTPVSGDDLFYMIFTSGSTGNPKGVQITSDCLNHYLDWSVGLGNTRDEKEGRIFLNQAPFSFDLSVMDLYTCLACGGTLFPLTKTEQADFSLLLPALANSGASVWVSTPSFADMCLRDPNFDSDLLPQLRLFLFCGETLTNRTAEKLSGRFPDAIIMNTYGPTESTVAVTEVKITPELIQNVNPLPVGRPKPGTWIEIHSPNGESLPDGEKGEIVILGNTVSTGYYRRPDLSAPVFFSTLKDGITVRGYRTGDEGYLNDGELFYCGRIDLQIKLHGYRIELGDIESHLLKLSGIKNAAAVANMRDGKAKSITAFLVMETVPGDAFAESLRIKRALKEYLPDYMIPKKLIFLDQLPMTSNGKADRKALGGMLS</sequence>
<dbReference type="NCBIfam" id="NF003417">
    <property type="entry name" value="PRK04813.1"/>
    <property type="match status" value="1"/>
</dbReference>
<dbReference type="PANTHER" id="PTHR45398">
    <property type="match status" value="1"/>
</dbReference>
<dbReference type="InterPro" id="IPR000873">
    <property type="entry name" value="AMP-dep_synth/lig_dom"/>
</dbReference>
<dbReference type="FunFam" id="3.30.300.30:FF:000012">
    <property type="entry name" value="D-alanine--D-alanyl carrier protein ligase"/>
    <property type="match status" value="1"/>
</dbReference>
<comment type="function">
    <text evidence="5">Catalyzes the first step in the D-alanylation of lipoteichoic acid (LTA), the activation of D-alanine and its transfer onto the D-alanyl carrier protein (Dcp) DltC. In an ATP-dependent two-step reaction, forms a high energy D-alanyl-AMP intermediate, followed by transfer of the D-alanyl residue as a thiol ester to the phosphopantheinyl prosthetic group of the Dcp. D-alanylation of LTA plays an important role in modulating the properties of the cell wall in Gram-positive bacteria, influencing the net charge of the cell wall.</text>
</comment>
<protein>
    <submittedName>
        <fullName evidence="9">Amino acid adenylation domain-containing protein</fullName>
    </submittedName>
</protein>
<evidence type="ECO:0000256" key="1">
    <source>
        <dbReference type="ARBA" id="ARBA00022490"/>
    </source>
</evidence>
<dbReference type="Gene3D" id="3.30.300.30">
    <property type="match status" value="1"/>
</dbReference>
<evidence type="ECO:0000256" key="6">
    <source>
        <dbReference type="ARBA" id="ARBA00061336"/>
    </source>
</evidence>
<keyword evidence="1" id="KW-0963">Cytoplasm</keyword>
<dbReference type="InterPro" id="IPR044507">
    <property type="entry name" value="DltA-like"/>
</dbReference>
<evidence type="ECO:0000313" key="10">
    <source>
        <dbReference type="Proteomes" id="UP000261080"/>
    </source>
</evidence>
<keyword evidence="10" id="KW-1185">Reference proteome</keyword>
<feature type="domain" description="AMP-binding enzyme C-terminal" evidence="8">
    <location>
        <begin position="424"/>
        <end position="501"/>
    </location>
</feature>
<keyword evidence="3" id="KW-0547">Nucleotide-binding</keyword>
<dbReference type="CDD" id="cd05945">
    <property type="entry name" value="DltA"/>
    <property type="match status" value="1"/>
</dbReference>
<gene>
    <name evidence="9" type="ORF">DW016_13045</name>
</gene>
<dbReference type="InterPro" id="IPR010071">
    <property type="entry name" value="AA_adenyl_dom"/>
</dbReference>
<evidence type="ECO:0000259" key="8">
    <source>
        <dbReference type="Pfam" id="PF13193"/>
    </source>
</evidence>
<dbReference type="PANTHER" id="PTHR45398:SF1">
    <property type="entry name" value="ENZYME, PUTATIVE (JCVI)-RELATED"/>
    <property type="match status" value="1"/>
</dbReference>
<reference evidence="9 10" key="1">
    <citation type="submission" date="2018-08" db="EMBL/GenBank/DDBJ databases">
        <title>A genome reference for cultivated species of the human gut microbiota.</title>
        <authorList>
            <person name="Zou Y."/>
            <person name="Xue W."/>
            <person name="Luo G."/>
        </authorList>
    </citation>
    <scope>NUCLEOTIDE SEQUENCE [LARGE SCALE GENOMIC DNA]</scope>
    <source>
        <strain evidence="9 10">AF37-2AT</strain>
    </source>
</reference>
<dbReference type="EMBL" id="QVLX01000008">
    <property type="protein sequence ID" value="RGE85436.1"/>
    <property type="molecule type" value="Genomic_DNA"/>
</dbReference>
<dbReference type="InterPro" id="IPR042099">
    <property type="entry name" value="ANL_N_sf"/>
</dbReference>
<feature type="domain" description="AMP-dependent synthetase/ligase" evidence="7">
    <location>
        <begin position="9"/>
        <end position="366"/>
    </location>
</feature>